<evidence type="ECO:0000256" key="3">
    <source>
        <dbReference type="SAM" id="MobiDB-lite"/>
    </source>
</evidence>
<dbReference type="GO" id="GO:0046872">
    <property type="term" value="F:metal ion binding"/>
    <property type="evidence" value="ECO:0007669"/>
    <property type="project" value="UniProtKB-KW"/>
</dbReference>
<evidence type="ECO:0000259" key="4">
    <source>
        <dbReference type="PROSITE" id="PS50994"/>
    </source>
</evidence>
<dbReference type="CDD" id="cd09272">
    <property type="entry name" value="RNase_HI_RT_Ty1"/>
    <property type="match status" value="1"/>
</dbReference>
<feature type="domain" description="Integrase catalytic" evidence="4">
    <location>
        <begin position="1"/>
        <end position="91"/>
    </location>
</feature>
<dbReference type="InterPro" id="IPR036397">
    <property type="entry name" value="RNaseH_sf"/>
</dbReference>
<feature type="compositionally biased region" description="Low complexity" evidence="3">
    <location>
        <begin position="322"/>
        <end position="338"/>
    </location>
</feature>
<dbReference type="Proteomes" id="UP000288805">
    <property type="component" value="Unassembled WGS sequence"/>
</dbReference>
<dbReference type="PANTHER" id="PTHR42648:SF28">
    <property type="entry name" value="TRANSPOSON-ENCODED PROTEIN WITH RIBONUCLEASE H-LIKE AND RETROVIRUS ZINC FINGER-LIKE DOMAINS"/>
    <property type="match status" value="1"/>
</dbReference>
<dbReference type="SUPFAM" id="SSF56672">
    <property type="entry name" value="DNA/RNA polymerases"/>
    <property type="match status" value="1"/>
</dbReference>
<reference evidence="5 6" key="1">
    <citation type="journal article" date="2018" name="PLoS Genet.">
        <title>Population sequencing reveals clonal diversity and ancestral inbreeding in the grapevine cultivar Chardonnay.</title>
        <authorList>
            <person name="Roach M.J."/>
            <person name="Johnson D.L."/>
            <person name="Bohlmann J."/>
            <person name="van Vuuren H.J."/>
            <person name="Jones S.J."/>
            <person name="Pretorius I.S."/>
            <person name="Schmidt S.A."/>
            <person name="Borneman A.R."/>
        </authorList>
    </citation>
    <scope>NUCLEOTIDE SEQUENCE [LARGE SCALE GENOMIC DNA]</scope>
    <source>
        <strain evidence="6">cv. Chardonnay</strain>
        <tissue evidence="5">Leaf</tissue>
    </source>
</reference>
<dbReference type="AlphaFoldDB" id="A0A438GMC2"/>
<dbReference type="Gene3D" id="3.30.420.10">
    <property type="entry name" value="Ribonuclease H-like superfamily/Ribonuclease H"/>
    <property type="match status" value="1"/>
</dbReference>
<dbReference type="InterPro" id="IPR012337">
    <property type="entry name" value="RNaseH-like_sf"/>
</dbReference>
<evidence type="ECO:0000313" key="6">
    <source>
        <dbReference type="Proteomes" id="UP000288805"/>
    </source>
</evidence>
<dbReference type="EMBL" id="QGNW01000393">
    <property type="protein sequence ID" value="RVW73359.1"/>
    <property type="molecule type" value="Genomic_DNA"/>
</dbReference>
<keyword evidence="2" id="KW-0378">Hydrolase</keyword>
<keyword evidence="1" id="KW-0479">Metal-binding</keyword>
<gene>
    <name evidence="5" type="primary">POLX_1647</name>
    <name evidence="5" type="ORF">CK203_060145</name>
</gene>
<feature type="region of interest" description="Disordered" evidence="3">
    <location>
        <begin position="321"/>
        <end position="346"/>
    </location>
</feature>
<dbReference type="InterPro" id="IPR043502">
    <property type="entry name" value="DNA/RNA_pol_sf"/>
</dbReference>
<evidence type="ECO:0000256" key="2">
    <source>
        <dbReference type="ARBA" id="ARBA00022801"/>
    </source>
</evidence>
<name>A0A438GMC2_VITVI</name>
<dbReference type="GO" id="GO:0015074">
    <property type="term" value="P:DNA integration"/>
    <property type="evidence" value="ECO:0007669"/>
    <property type="project" value="InterPro"/>
</dbReference>
<proteinExistence type="predicted"/>
<organism evidence="5 6">
    <name type="scientific">Vitis vinifera</name>
    <name type="common">Grape</name>
    <dbReference type="NCBI Taxonomy" id="29760"/>
    <lineage>
        <taxon>Eukaryota</taxon>
        <taxon>Viridiplantae</taxon>
        <taxon>Streptophyta</taxon>
        <taxon>Embryophyta</taxon>
        <taxon>Tracheophyta</taxon>
        <taxon>Spermatophyta</taxon>
        <taxon>Magnoliopsida</taxon>
        <taxon>eudicotyledons</taxon>
        <taxon>Gunneridae</taxon>
        <taxon>Pentapetalae</taxon>
        <taxon>rosids</taxon>
        <taxon>Vitales</taxon>
        <taxon>Vitaceae</taxon>
        <taxon>Viteae</taxon>
        <taxon>Vitis</taxon>
    </lineage>
</organism>
<dbReference type="PROSITE" id="PS50994">
    <property type="entry name" value="INTEGRASE"/>
    <property type="match status" value="1"/>
</dbReference>
<dbReference type="Pfam" id="PF07727">
    <property type="entry name" value="RVT_2"/>
    <property type="match status" value="2"/>
</dbReference>
<dbReference type="InterPro" id="IPR001584">
    <property type="entry name" value="Integrase_cat-core"/>
</dbReference>
<dbReference type="PANTHER" id="PTHR42648">
    <property type="entry name" value="TRANSPOSASE, PUTATIVE-RELATED"/>
    <property type="match status" value="1"/>
</dbReference>
<dbReference type="InterPro" id="IPR013103">
    <property type="entry name" value="RVT_2"/>
</dbReference>
<protein>
    <submittedName>
        <fullName evidence="5">Retrovirus-related Pol polyprotein from transposon TNT 1-94</fullName>
    </submittedName>
</protein>
<dbReference type="InterPro" id="IPR039537">
    <property type="entry name" value="Retrotran_Ty1/copia-like"/>
</dbReference>
<dbReference type="Pfam" id="PF25597">
    <property type="entry name" value="SH3_retrovirus"/>
    <property type="match status" value="1"/>
</dbReference>
<accession>A0A438GMC2</accession>
<evidence type="ECO:0000313" key="5">
    <source>
        <dbReference type="EMBL" id="RVW73359.1"/>
    </source>
</evidence>
<sequence>MNIGGPFEQYCKIHDIKLKKTVPKIPQQNGVAERMNRTICDRIRCMLSHAKLPKSFWGEAMRTTVDPINMSPSYPLEAFVHVPRDEQSKLDNKTKQCIFLGYSNEEFRYRLWDPTTKKIIRSRDVVFFEDQTIEDLDRVKKPKPFSEEQVDLITARYKVRLVVKGFSQKKVIDFEEIFSPVVKMFSIRVVLGLADSMNLEIEQLDAPRQWYKKFDSFMVEHGYDKTASSHCVFVKKFFDGEFIILLLYMDDILIVGRDIGKIDKLKKELSKSFEMKDLGSARQILGIKISRNKTNGKLWLSQESYIEKVLGKFNMGKAKPMSSSLGSHLKLSSKQSPSSEKEKKEMRKVPYASTVGSLMYVMVCTRLDIAYVVGVVRCTNADMARDVDSRKSTFEVEYIVIIEASKELLWMKKFLQELGLQQERYLLYCDSQSVIHLSKNLTFHSRSKHIDLPNLRGDTLLHLEARKGYIDVVVALFDAVKAIFKEMESGIGTDKVMLRMTNMEEDTTFHEAVHIVELLIQKDLEFTYGANITGHTPLCIYMYNVP</sequence>
<dbReference type="InterPro" id="IPR057670">
    <property type="entry name" value="SH3_retrovirus"/>
</dbReference>
<comment type="caution">
    <text evidence="5">The sequence shown here is derived from an EMBL/GenBank/DDBJ whole genome shotgun (WGS) entry which is preliminary data.</text>
</comment>
<dbReference type="GO" id="GO:0016787">
    <property type="term" value="F:hydrolase activity"/>
    <property type="evidence" value="ECO:0007669"/>
    <property type="project" value="UniProtKB-KW"/>
</dbReference>
<dbReference type="SUPFAM" id="SSF53098">
    <property type="entry name" value="Ribonuclease H-like"/>
    <property type="match status" value="1"/>
</dbReference>
<evidence type="ECO:0000256" key="1">
    <source>
        <dbReference type="ARBA" id="ARBA00022723"/>
    </source>
</evidence>
<dbReference type="GO" id="GO:0003676">
    <property type="term" value="F:nucleic acid binding"/>
    <property type="evidence" value="ECO:0007669"/>
    <property type="project" value="InterPro"/>
</dbReference>